<organism evidence="1 2">
    <name type="scientific">Salix purpurea</name>
    <name type="common">Purple osier willow</name>
    <dbReference type="NCBI Taxonomy" id="77065"/>
    <lineage>
        <taxon>Eukaryota</taxon>
        <taxon>Viridiplantae</taxon>
        <taxon>Streptophyta</taxon>
        <taxon>Embryophyta</taxon>
        <taxon>Tracheophyta</taxon>
        <taxon>Spermatophyta</taxon>
        <taxon>Magnoliopsida</taxon>
        <taxon>eudicotyledons</taxon>
        <taxon>Gunneridae</taxon>
        <taxon>Pentapetalae</taxon>
        <taxon>rosids</taxon>
        <taxon>fabids</taxon>
        <taxon>Malpighiales</taxon>
        <taxon>Salicaceae</taxon>
        <taxon>Saliceae</taxon>
        <taxon>Salix</taxon>
    </lineage>
</organism>
<reference evidence="1" key="2">
    <citation type="journal article" date="2023" name="Int. J. Mol. Sci.">
        <title>De Novo Assembly and Annotation of 11 Diverse Shrub Willow (Salix) Genomes Reveals Novel Gene Organization in Sex-Linked Regions.</title>
        <authorList>
            <person name="Hyden B."/>
            <person name="Feng K."/>
            <person name="Yates T.B."/>
            <person name="Jawdy S."/>
            <person name="Cereghino C."/>
            <person name="Smart L.B."/>
            <person name="Muchero W."/>
        </authorList>
    </citation>
    <scope>NUCLEOTIDE SEQUENCE</scope>
    <source>
        <tissue evidence="1">Shoot tip</tissue>
    </source>
</reference>
<dbReference type="Proteomes" id="UP001151532">
    <property type="component" value="Chromosome 8"/>
</dbReference>
<proteinExistence type="predicted"/>
<evidence type="ECO:0000313" key="2">
    <source>
        <dbReference type="Proteomes" id="UP001151532"/>
    </source>
</evidence>
<name>A0A9Q0U920_SALPP</name>
<keyword evidence="2" id="KW-1185">Reference proteome</keyword>
<reference evidence="1" key="1">
    <citation type="submission" date="2022-11" db="EMBL/GenBank/DDBJ databases">
        <authorList>
            <person name="Hyden B.L."/>
            <person name="Feng K."/>
            <person name="Yates T."/>
            <person name="Jawdy S."/>
            <person name="Smart L.B."/>
            <person name="Muchero W."/>
        </authorList>
    </citation>
    <scope>NUCLEOTIDE SEQUENCE</scope>
    <source>
        <tissue evidence="1">Shoot tip</tissue>
    </source>
</reference>
<dbReference type="AlphaFoldDB" id="A0A9Q0U920"/>
<dbReference type="EMBL" id="JAPFFK010000013">
    <property type="protein sequence ID" value="KAJ6725695.1"/>
    <property type="molecule type" value="Genomic_DNA"/>
</dbReference>
<evidence type="ECO:0000313" key="1">
    <source>
        <dbReference type="EMBL" id="KAJ6725695.1"/>
    </source>
</evidence>
<accession>A0A9Q0U920</accession>
<comment type="caution">
    <text evidence="1">The sequence shown here is derived from an EMBL/GenBank/DDBJ whole genome shotgun (WGS) entry which is preliminary data.</text>
</comment>
<sequence>MEEKKSLRTEAVKERTEPHWRYGLVWREMVWSTMV</sequence>
<protein>
    <submittedName>
        <fullName evidence="1">Uncharacterized protein</fullName>
    </submittedName>
</protein>
<gene>
    <name evidence="1" type="ORF">OIU79_003958</name>
</gene>